<dbReference type="RefSeq" id="WP_250095947.1">
    <property type="nucleotide sequence ID" value="NZ_JAKRYL010000006.1"/>
</dbReference>
<evidence type="ECO:0000256" key="1">
    <source>
        <dbReference type="SAM" id="Coils"/>
    </source>
</evidence>
<dbReference type="EMBL" id="JAKRYL010000006">
    <property type="protein sequence ID" value="MCL7747046.1"/>
    <property type="molecule type" value="Genomic_DNA"/>
</dbReference>
<reference evidence="2" key="1">
    <citation type="submission" date="2022-02" db="EMBL/GenBank/DDBJ databases">
        <title>Halalkalibacter sp. nov. isolated from Lonar Lake, India.</title>
        <authorList>
            <person name="Joshi A."/>
            <person name="Thite S."/>
            <person name="Lodha T."/>
        </authorList>
    </citation>
    <scope>NUCLEOTIDE SEQUENCE</scope>
    <source>
        <strain evidence="2">MEB205</strain>
    </source>
</reference>
<keyword evidence="3" id="KW-1185">Reference proteome</keyword>
<accession>A0A9X2CRV7</accession>
<protein>
    <submittedName>
        <fullName evidence="2">Uncharacterized protein</fullName>
    </submittedName>
</protein>
<proteinExistence type="predicted"/>
<keyword evidence="1" id="KW-0175">Coiled coil</keyword>
<dbReference type="AlphaFoldDB" id="A0A9X2CRV7"/>
<name>A0A9X2CRV7_9BACI</name>
<sequence>MANKSAGRKPKLSEGEIKKVIKKYKENVQPMGNINFSDIHRYSNQLYAEGEISASTSDSFWRKSGRPGRLEVEKANEIFSETVSISKGREIRVPNVVDLVNKKYKDKDDLLKHLIFMEKQFHKSIEIEEKLEKKISVLEENLHKTKTTLQEAEEKNDKLQGLVYRLSRILSDISNDEIEKRTDYAMKTVFSSPVAFLEFEKKNKTLEEPKVLPFSNNEKISKFSDRFRKK</sequence>
<evidence type="ECO:0000313" key="3">
    <source>
        <dbReference type="Proteomes" id="UP001139150"/>
    </source>
</evidence>
<evidence type="ECO:0000313" key="2">
    <source>
        <dbReference type="EMBL" id="MCL7747046.1"/>
    </source>
</evidence>
<dbReference type="Proteomes" id="UP001139150">
    <property type="component" value="Unassembled WGS sequence"/>
</dbReference>
<gene>
    <name evidence="2" type="ORF">MF646_07905</name>
</gene>
<organism evidence="2 3">
    <name type="scientific">Halalkalibacter alkaliphilus</name>
    <dbReference type="NCBI Taxonomy" id="2917993"/>
    <lineage>
        <taxon>Bacteria</taxon>
        <taxon>Bacillati</taxon>
        <taxon>Bacillota</taxon>
        <taxon>Bacilli</taxon>
        <taxon>Bacillales</taxon>
        <taxon>Bacillaceae</taxon>
        <taxon>Halalkalibacter</taxon>
    </lineage>
</organism>
<comment type="caution">
    <text evidence="2">The sequence shown here is derived from an EMBL/GenBank/DDBJ whole genome shotgun (WGS) entry which is preliminary data.</text>
</comment>
<feature type="coiled-coil region" evidence="1">
    <location>
        <begin position="128"/>
        <end position="169"/>
    </location>
</feature>